<evidence type="ECO:0000256" key="2">
    <source>
        <dbReference type="ARBA" id="ARBA00023002"/>
    </source>
</evidence>
<evidence type="ECO:0000256" key="1">
    <source>
        <dbReference type="ARBA" id="ARBA00022857"/>
    </source>
</evidence>
<dbReference type="EMBL" id="BSYI01000048">
    <property type="protein sequence ID" value="GMG84983.1"/>
    <property type="molecule type" value="Genomic_DNA"/>
</dbReference>
<keyword evidence="5" id="KW-1185">Reference proteome</keyword>
<dbReference type="InterPro" id="IPR047618">
    <property type="entry name" value="QOR-like"/>
</dbReference>
<accession>A0ABQ6LSD3</accession>
<dbReference type="PANTHER" id="PTHR48106">
    <property type="entry name" value="QUINONE OXIDOREDUCTASE PIG3-RELATED"/>
    <property type="match status" value="1"/>
</dbReference>
<dbReference type="SUPFAM" id="SSF51735">
    <property type="entry name" value="NAD(P)-binding Rossmann-fold domains"/>
    <property type="match status" value="1"/>
</dbReference>
<dbReference type="Gene3D" id="3.40.50.720">
    <property type="entry name" value="NAD(P)-binding Rossmann-like Domain"/>
    <property type="match status" value="1"/>
</dbReference>
<reference evidence="4 5" key="1">
    <citation type="submission" date="2023-04" db="EMBL/GenBank/DDBJ databases">
        <title>Marinoamorphus aggregata gen. nov., sp. Nov., isolate from tissue of brittle star Ophioplocus japonicus.</title>
        <authorList>
            <person name="Kawano K."/>
            <person name="Sawayama S."/>
            <person name="Nakagawa S."/>
        </authorList>
    </citation>
    <scope>NUCLEOTIDE SEQUENCE [LARGE SCALE GENOMIC DNA]</scope>
    <source>
        <strain evidence="4 5">NKW23</strain>
    </source>
</reference>
<dbReference type="InterPro" id="IPR013154">
    <property type="entry name" value="ADH-like_N"/>
</dbReference>
<dbReference type="InterPro" id="IPR011032">
    <property type="entry name" value="GroES-like_sf"/>
</dbReference>
<dbReference type="Pfam" id="PF00107">
    <property type="entry name" value="ADH_zinc_N"/>
    <property type="match status" value="1"/>
</dbReference>
<sequence length="328" mass="33725">MAEIDAIRITETGGPAVMTATRVPLPEPGPGEIRIRHAAIGVNFIDTYHRSGLYPVPLPSGIGLEAAGTVEAVGEGAGWEVGERAVYCSGPIGSYAEAHVVKADRAVRLPEAIAFETAAGSLLKGLTVQYLIRQIHRVEAGETVVFHAGAGGVGQIAVQWLKSLGATVISTAGGAEKCALVRGLGADHVIDYRAEGVEAIAPKVREITGGEGVPVVFDGVGRDTFMASLDCLRTRGLFVTFGNASGPITGVDLGILAAKGSLFVTRPTLASYVATREALQAAADDLFAVLASGAVRLAEPTVFPLAEAVAAHTALEGRATTGSLILKP</sequence>
<evidence type="ECO:0000313" key="4">
    <source>
        <dbReference type="EMBL" id="GMG84983.1"/>
    </source>
</evidence>
<comment type="caution">
    <text evidence="4">The sequence shown here is derived from an EMBL/GenBank/DDBJ whole genome shotgun (WGS) entry which is preliminary data.</text>
</comment>
<organism evidence="4 5">
    <name type="scientific">Paralimibaculum aggregatum</name>
    <dbReference type="NCBI Taxonomy" id="3036245"/>
    <lineage>
        <taxon>Bacteria</taxon>
        <taxon>Pseudomonadati</taxon>
        <taxon>Pseudomonadota</taxon>
        <taxon>Alphaproteobacteria</taxon>
        <taxon>Rhodobacterales</taxon>
        <taxon>Paracoccaceae</taxon>
        <taxon>Paralimibaculum</taxon>
    </lineage>
</organism>
<dbReference type="Gene3D" id="3.90.180.10">
    <property type="entry name" value="Medium-chain alcohol dehydrogenases, catalytic domain"/>
    <property type="match status" value="1"/>
</dbReference>
<evidence type="ECO:0000313" key="5">
    <source>
        <dbReference type="Proteomes" id="UP001239909"/>
    </source>
</evidence>
<dbReference type="InterPro" id="IPR013149">
    <property type="entry name" value="ADH-like_C"/>
</dbReference>
<dbReference type="SUPFAM" id="SSF50129">
    <property type="entry name" value="GroES-like"/>
    <property type="match status" value="1"/>
</dbReference>
<dbReference type="Pfam" id="PF08240">
    <property type="entry name" value="ADH_N"/>
    <property type="match status" value="1"/>
</dbReference>
<dbReference type="NCBIfam" id="NF008024">
    <property type="entry name" value="PRK10754.1"/>
    <property type="match status" value="1"/>
</dbReference>
<dbReference type="RefSeq" id="WP_285674182.1">
    <property type="nucleotide sequence ID" value="NZ_BSYI01000048.1"/>
</dbReference>
<gene>
    <name evidence="4" type="ORF">LNKW23_41990</name>
</gene>
<keyword evidence="2" id="KW-0560">Oxidoreductase</keyword>
<dbReference type="CDD" id="cd05286">
    <property type="entry name" value="QOR2"/>
    <property type="match status" value="1"/>
</dbReference>
<dbReference type="InterPro" id="IPR036291">
    <property type="entry name" value="NAD(P)-bd_dom_sf"/>
</dbReference>
<feature type="domain" description="Enoyl reductase (ER)" evidence="3">
    <location>
        <begin position="13"/>
        <end position="326"/>
    </location>
</feature>
<keyword evidence="1" id="KW-0521">NADP</keyword>
<name>A0ABQ6LSD3_9RHOB</name>
<proteinExistence type="predicted"/>
<protein>
    <submittedName>
        <fullName evidence="4">Quinone oxidoreductase</fullName>
    </submittedName>
</protein>
<evidence type="ECO:0000259" key="3">
    <source>
        <dbReference type="SMART" id="SM00829"/>
    </source>
</evidence>
<dbReference type="InterPro" id="IPR020843">
    <property type="entry name" value="ER"/>
</dbReference>
<dbReference type="SMART" id="SM00829">
    <property type="entry name" value="PKS_ER"/>
    <property type="match status" value="1"/>
</dbReference>
<dbReference type="PANTHER" id="PTHR48106:SF13">
    <property type="entry name" value="QUINONE OXIDOREDUCTASE-RELATED"/>
    <property type="match status" value="1"/>
</dbReference>
<dbReference type="Proteomes" id="UP001239909">
    <property type="component" value="Unassembled WGS sequence"/>
</dbReference>